<dbReference type="InterPro" id="IPR025685">
    <property type="entry name" value="YoaP-like_dom"/>
</dbReference>
<sequence>MLTFLNGCSIVFPQTSLTGRLVRKNSHVNPTIRHGVSLKPIFDSCEYKDRVLTGVNPIHKLSSISVYHISFYGLQCPYIFNCVEQVTNYCTSHNIPLRLVAVDSLEKAKSLPCIFNNWAVFYNGQFETTHLLNETFLKKKFGV</sequence>
<reference evidence="2" key="2">
    <citation type="submission" date="2021-04" db="EMBL/GenBank/DDBJ databases">
        <authorList>
            <person name="Gilroy R."/>
        </authorList>
    </citation>
    <scope>NUCLEOTIDE SEQUENCE</scope>
    <source>
        <strain evidence="2">B5_2728</strain>
    </source>
</reference>
<proteinExistence type="predicted"/>
<evidence type="ECO:0000259" key="1">
    <source>
        <dbReference type="Pfam" id="PF14268"/>
    </source>
</evidence>
<accession>A0A948WQQ4</accession>
<evidence type="ECO:0000313" key="2">
    <source>
        <dbReference type="EMBL" id="MBU3805570.1"/>
    </source>
</evidence>
<dbReference type="Pfam" id="PF14268">
    <property type="entry name" value="YoaP"/>
    <property type="match status" value="1"/>
</dbReference>
<reference evidence="2" key="1">
    <citation type="journal article" date="2021" name="PeerJ">
        <title>Extensive microbial diversity within the chicken gut microbiome revealed by metagenomics and culture.</title>
        <authorList>
            <person name="Gilroy R."/>
            <person name="Ravi A."/>
            <person name="Getino M."/>
            <person name="Pursley I."/>
            <person name="Horton D.L."/>
            <person name="Alikhan N.F."/>
            <person name="Baker D."/>
            <person name="Gharbi K."/>
            <person name="Hall N."/>
            <person name="Watson M."/>
            <person name="Adriaenssens E.M."/>
            <person name="Foster-Nyarko E."/>
            <person name="Jarju S."/>
            <person name="Secka A."/>
            <person name="Antonio M."/>
            <person name="Oren A."/>
            <person name="Chaudhuri R.R."/>
            <person name="La Ragione R."/>
            <person name="Hildebrand F."/>
            <person name="Pallen M.J."/>
        </authorList>
    </citation>
    <scope>NUCLEOTIDE SEQUENCE</scope>
    <source>
        <strain evidence="2">B5_2728</strain>
    </source>
</reference>
<comment type="caution">
    <text evidence="2">The sequence shown here is derived from an EMBL/GenBank/DDBJ whole genome shotgun (WGS) entry which is preliminary data.</text>
</comment>
<dbReference type="AlphaFoldDB" id="A0A948WQQ4"/>
<organism evidence="2 3">
    <name type="scientific">Candidatus Allofournierella pullistercoris</name>
    <dbReference type="NCBI Taxonomy" id="2838597"/>
    <lineage>
        <taxon>Bacteria</taxon>
        <taxon>Bacillati</taxon>
        <taxon>Bacillota</taxon>
        <taxon>Clostridia</taxon>
        <taxon>Eubacteriales</taxon>
        <taxon>Oscillospiraceae</taxon>
        <taxon>Allofournierella</taxon>
    </lineage>
</organism>
<evidence type="ECO:0000313" key="3">
    <source>
        <dbReference type="Proteomes" id="UP000713596"/>
    </source>
</evidence>
<dbReference type="EMBL" id="JAHLFP010000009">
    <property type="protein sequence ID" value="MBU3805570.1"/>
    <property type="molecule type" value="Genomic_DNA"/>
</dbReference>
<protein>
    <submittedName>
        <fullName evidence="2">YoaP domain-containing protein</fullName>
    </submittedName>
</protein>
<gene>
    <name evidence="2" type="ORF">H9882_01510</name>
</gene>
<feature type="domain" description="YoaP-like" evidence="1">
    <location>
        <begin position="96"/>
        <end position="139"/>
    </location>
</feature>
<dbReference type="Proteomes" id="UP000713596">
    <property type="component" value="Unassembled WGS sequence"/>
</dbReference>
<name>A0A948WQQ4_9FIRM</name>